<dbReference type="EMBL" id="QFFJ01000001">
    <property type="protein sequence ID" value="RBL91726.1"/>
    <property type="molecule type" value="Genomic_DNA"/>
</dbReference>
<keyword evidence="7 11" id="KW-1133">Transmembrane helix</keyword>
<dbReference type="InterPro" id="IPR003004">
    <property type="entry name" value="GspF/PilC"/>
</dbReference>
<gene>
    <name evidence="13" type="ORF">DF182_03720</name>
</gene>
<dbReference type="OrthoDB" id="1523422at2"/>
<evidence type="ECO:0000259" key="12">
    <source>
        <dbReference type="Pfam" id="PF00482"/>
    </source>
</evidence>
<accession>A0A365XZB2</accession>
<dbReference type="InterPro" id="IPR042094">
    <property type="entry name" value="T2SS_GspF_sf"/>
</dbReference>
<comment type="caution">
    <text evidence="13">The sequence shown here is derived from an EMBL/GenBank/DDBJ whole genome shotgun (WGS) entry which is preliminary data.</text>
</comment>
<sequence length="385" mass="43094">MLTMAGLDINKLKTPARTAAAPTGETKEPSVPWWQKDIQLGSGMSDKIKADFFLQLYTLTEAGVDIRSSLELIVNQQKKKKVRAIFQKIYEDIIGGMSISQSMRAQSCFTDYEVLSIGIGEETGRLAIVFKDLYSFFDRKIKQRRQMVGALTYPMIVVVVAIGAIGFMANFIVPMFADVFKRLGNRDLPAITQLVVSISDGLKKTAWLWMLGFAATAYTGWKYRKATWFKQYSSRLILKMPVVGSLTLKIHLARMCNSMALLISSRVPVLQAIQLVSQMIQFHPVQTALKEVETGILSGKSLHGCMQQFDIFPPKLIALIKVGEEVNKLGDFFERVNGQLNDEIMHETALIGNFMEPLIIIFLGLVVGVILIAMYLPLFTMGQTF</sequence>
<dbReference type="PROSITE" id="PS00874">
    <property type="entry name" value="T2SP_F"/>
    <property type="match status" value="1"/>
</dbReference>
<evidence type="ECO:0000256" key="9">
    <source>
        <dbReference type="ARBA" id="ARBA00030750"/>
    </source>
</evidence>
<comment type="subcellular location">
    <subcellularLocation>
        <location evidence="2 10">Cell membrane</location>
        <topology evidence="2 10">Multi-pass membrane protein</topology>
    </subcellularLocation>
</comment>
<keyword evidence="5" id="KW-1003">Cell membrane</keyword>
<feature type="transmembrane region" description="Helical" evidence="11">
    <location>
        <begin position="206"/>
        <end position="223"/>
    </location>
</feature>
<feature type="transmembrane region" description="Helical" evidence="11">
    <location>
        <begin position="150"/>
        <end position="173"/>
    </location>
</feature>
<evidence type="ECO:0000256" key="2">
    <source>
        <dbReference type="ARBA" id="ARBA00004651"/>
    </source>
</evidence>
<keyword evidence="4 10" id="KW-0813">Transport</keyword>
<dbReference type="InterPro" id="IPR001992">
    <property type="entry name" value="T2SS_GspF/T4SS_PilC_CS"/>
</dbReference>
<evidence type="ECO:0000256" key="4">
    <source>
        <dbReference type="ARBA" id="ARBA00022448"/>
    </source>
</evidence>
<evidence type="ECO:0000313" key="13">
    <source>
        <dbReference type="EMBL" id="RBL91726.1"/>
    </source>
</evidence>
<dbReference type="AlphaFoldDB" id="A0A365XZB2"/>
<dbReference type="PANTHER" id="PTHR30012">
    <property type="entry name" value="GENERAL SECRETION PATHWAY PROTEIN"/>
    <property type="match status" value="1"/>
</dbReference>
<name>A0A365XZB2_9BACT</name>
<reference evidence="13 14" key="1">
    <citation type="submission" date="2018-05" db="EMBL/GenBank/DDBJ databases">
        <title>Chitinophaga sp. K3CV102501T nov., isolated from isolated from a monsoon evergreen broad-leaved forest soil.</title>
        <authorList>
            <person name="Lv Y."/>
        </authorList>
    </citation>
    <scope>NUCLEOTIDE SEQUENCE [LARGE SCALE GENOMIC DNA]</scope>
    <source>
        <strain evidence="13 14">GDMCC 1.1325</strain>
    </source>
</reference>
<keyword evidence="6 10" id="KW-0812">Transmembrane</keyword>
<dbReference type="Gene3D" id="1.20.81.30">
    <property type="entry name" value="Type II secretion system (T2SS), domain F"/>
    <property type="match status" value="2"/>
</dbReference>
<evidence type="ECO:0000256" key="11">
    <source>
        <dbReference type="SAM" id="Phobius"/>
    </source>
</evidence>
<evidence type="ECO:0000256" key="8">
    <source>
        <dbReference type="ARBA" id="ARBA00023136"/>
    </source>
</evidence>
<dbReference type="PANTHER" id="PTHR30012:SF0">
    <property type="entry name" value="TYPE II SECRETION SYSTEM PROTEIN F-RELATED"/>
    <property type="match status" value="1"/>
</dbReference>
<feature type="domain" description="Type II secretion system protein GspF" evidence="12">
    <location>
        <begin position="52"/>
        <end position="174"/>
    </location>
</feature>
<dbReference type="InterPro" id="IPR018076">
    <property type="entry name" value="T2SS_GspF_dom"/>
</dbReference>
<keyword evidence="8 11" id="KW-0472">Membrane</keyword>
<organism evidence="13 14">
    <name type="scientific">Chitinophaga flava</name>
    <dbReference type="NCBI Taxonomy" id="2259036"/>
    <lineage>
        <taxon>Bacteria</taxon>
        <taxon>Pseudomonadati</taxon>
        <taxon>Bacteroidota</taxon>
        <taxon>Chitinophagia</taxon>
        <taxon>Chitinophagales</taxon>
        <taxon>Chitinophagaceae</taxon>
        <taxon>Chitinophaga</taxon>
    </lineage>
</organism>
<comment type="similarity">
    <text evidence="3 10">Belongs to the GSP F family.</text>
</comment>
<evidence type="ECO:0000256" key="5">
    <source>
        <dbReference type="ARBA" id="ARBA00022475"/>
    </source>
</evidence>
<evidence type="ECO:0000256" key="1">
    <source>
        <dbReference type="ARBA" id="ARBA00002684"/>
    </source>
</evidence>
<feature type="domain" description="Type II secretion system protein GspF" evidence="12">
    <location>
        <begin position="256"/>
        <end position="377"/>
    </location>
</feature>
<dbReference type="PRINTS" id="PR00812">
    <property type="entry name" value="BCTERIALGSPF"/>
</dbReference>
<evidence type="ECO:0000256" key="6">
    <source>
        <dbReference type="ARBA" id="ARBA00022692"/>
    </source>
</evidence>
<evidence type="ECO:0000256" key="7">
    <source>
        <dbReference type="ARBA" id="ARBA00022989"/>
    </source>
</evidence>
<dbReference type="GO" id="GO:0005886">
    <property type="term" value="C:plasma membrane"/>
    <property type="evidence" value="ECO:0007669"/>
    <property type="project" value="UniProtKB-SubCell"/>
</dbReference>
<dbReference type="Pfam" id="PF00482">
    <property type="entry name" value="T2SSF"/>
    <property type="match status" value="2"/>
</dbReference>
<feature type="transmembrane region" description="Helical" evidence="11">
    <location>
        <begin position="358"/>
        <end position="378"/>
    </location>
</feature>
<proteinExistence type="inferred from homology"/>
<dbReference type="Proteomes" id="UP000253410">
    <property type="component" value="Unassembled WGS sequence"/>
</dbReference>
<comment type="function">
    <text evidence="1">Component of the type II secretion system inner membrane complex required for the energy-dependent secretion of extracellular factors such as proteases and toxins from the periplasm.</text>
</comment>
<protein>
    <recommendedName>
        <fullName evidence="9">General secretion pathway protein F</fullName>
    </recommendedName>
</protein>
<keyword evidence="14" id="KW-1185">Reference proteome</keyword>
<dbReference type="GO" id="GO:0009306">
    <property type="term" value="P:protein secretion"/>
    <property type="evidence" value="ECO:0007669"/>
    <property type="project" value="InterPro"/>
</dbReference>
<evidence type="ECO:0000313" key="14">
    <source>
        <dbReference type="Proteomes" id="UP000253410"/>
    </source>
</evidence>
<evidence type="ECO:0000256" key="10">
    <source>
        <dbReference type="RuleBase" id="RU003923"/>
    </source>
</evidence>
<evidence type="ECO:0000256" key="3">
    <source>
        <dbReference type="ARBA" id="ARBA00005745"/>
    </source>
</evidence>